<sequence length="165" mass="19098">MRNTYPPSIIDVEASGFGAKSYPIEIGVVRHDGAKWCKLIRPFDHWMHWDEEAEALHGITREMLNNHGLSPIRVCHELNHFLSNTQVYSDGWVVDNPWLIKLYAASGVEMSFTCRALDYVLNETQMEYWHQVKSDIEDHTKDSRHRASTDALIIQKTFVKTKQIA</sequence>
<keyword evidence="2" id="KW-0269">Exonuclease</keyword>
<evidence type="ECO:0000256" key="1">
    <source>
        <dbReference type="ARBA" id="ARBA00022722"/>
    </source>
</evidence>
<dbReference type="AlphaFoldDB" id="A0A075NWU7"/>
<keyword evidence="1" id="KW-0540">Nuclease</keyword>
<protein>
    <recommendedName>
        <fullName evidence="3">Exonuclease domain-containing protein</fullName>
    </recommendedName>
</protein>
<evidence type="ECO:0000313" key="4">
    <source>
        <dbReference type="EMBL" id="AIF97933.1"/>
    </source>
</evidence>
<evidence type="ECO:0000259" key="3">
    <source>
        <dbReference type="Pfam" id="PF00929"/>
    </source>
</evidence>
<organism evidence="4 5">
    <name type="scientific">Alteromonas australica</name>
    <dbReference type="NCBI Taxonomy" id="589873"/>
    <lineage>
        <taxon>Bacteria</taxon>
        <taxon>Pseudomonadati</taxon>
        <taxon>Pseudomonadota</taxon>
        <taxon>Gammaproteobacteria</taxon>
        <taxon>Alteromonadales</taxon>
        <taxon>Alteromonadaceae</taxon>
        <taxon>Alteromonas/Salinimonas group</taxon>
        <taxon>Alteromonas</taxon>
    </lineage>
</organism>
<name>A0A075NWU7_9ALTE</name>
<keyword evidence="2" id="KW-0378">Hydrolase</keyword>
<keyword evidence="5" id="KW-1185">Reference proteome</keyword>
<dbReference type="GeneID" id="78254103"/>
<evidence type="ECO:0000256" key="2">
    <source>
        <dbReference type="ARBA" id="ARBA00022839"/>
    </source>
</evidence>
<dbReference type="SUPFAM" id="SSF53098">
    <property type="entry name" value="Ribonuclease H-like"/>
    <property type="match status" value="1"/>
</dbReference>
<feature type="domain" description="Exonuclease" evidence="3">
    <location>
        <begin position="9"/>
        <end position="156"/>
    </location>
</feature>
<dbReference type="Proteomes" id="UP000056090">
    <property type="component" value="Chromosome"/>
</dbReference>
<dbReference type="GO" id="GO:0006259">
    <property type="term" value="P:DNA metabolic process"/>
    <property type="evidence" value="ECO:0007669"/>
    <property type="project" value="UniProtKB-ARBA"/>
</dbReference>
<gene>
    <name evidence="4" type="ORF">EP13_04035</name>
</gene>
<dbReference type="KEGG" id="aal:EP13_04035"/>
<dbReference type="RefSeq" id="WP_044058729.1">
    <property type="nucleotide sequence ID" value="NZ_CBCSKJ010000001.1"/>
</dbReference>
<dbReference type="InterPro" id="IPR012337">
    <property type="entry name" value="RNaseH-like_sf"/>
</dbReference>
<dbReference type="EMBL" id="CP008849">
    <property type="protein sequence ID" value="AIF97933.1"/>
    <property type="molecule type" value="Genomic_DNA"/>
</dbReference>
<dbReference type="GO" id="GO:0004527">
    <property type="term" value="F:exonuclease activity"/>
    <property type="evidence" value="ECO:0007669"/>
    <property type="project" value="UniProtKB-KW"/>
</dbReference>
<dbReference type="Gene3D" id="3.30.420.10">
    <property type="entry name" value="Ribonuclease H-like superfamily/Ribonuclease H"/>
    <property type="match status" value="1"/>
</dbReference>
<dbReference type="Pfam" id="PF00929">
    <property type="entry name" value="RNase_T"/>
    <property type="match status" value="1"/>
</dbReference>
<dbReference type="InterPro" id="IPR036397">
    <property type="entry name" value="RNaseH_sf"/>
</dbReference>
<evidence type="ECO:0000313" key="5">
    <source>
        <dbReference type="Proteomes" id="UP000056090"/>
    </source>
</evidence>
<dbReference type="InterPro" id="IPR013520">
    <property type="entry name" value="Ribonucl_H"/>
</dbReference>
<proteinExistence type="predicted"/>
<dbReference type="eggNOG" id="COG0847">
    <property type="taxonomic scope" value="Bacteria"/>
</dbReference>
<accession>A0A075NWU7</accession>
<dbReference type="GO" id="GO:0003676">
    <property type="term" value="F:nucleic acid binding"/>
    <property type="evidence" value="ECO:0007669"/>
    <property type="project" value="InterPro"/>
</dbReference>
<reference evidence="4 5" key="1">
    <citation type="submission" date="2014-06" db="EMBL/GenBank/DDBJ databases">
        <title>Genomes of Alteromonas australica, a world apart.</title>
        <authorList>
            <person name="Gonzaga A."/>
            <person name="Lopez-Perez M."/>
            <person name="Rodriguez-Valera F."/>
        </authorList>
    </citation>
    <scope>NUCLEOTIDE SEQUENCE [LARGE SCALE GENOMIC DNA]</scope>
    <source>
        <strain evidence="4 5">H 17</strain>
    </source>
</reference>